<reference evidence="1 2" key="1">
    <citation type="submission" date="2023-10" db="EMBL/GenBank/DDBJ databases">
        <title>Draft genome sequence of Xylaria bambusicola isolate GMP-LS, the root and basal stem rot pathogen of sugarcane in Indonesia.</title>
        <authorList>
            <person name="Selvaraj P."/>
            <person name="Muralishankar V."/>
            <person name="Muruganantham S."/>
            <person name="Sp S."/>
            <person name="Haryani S."/>
            <person name="Lau K.J.X."/>
            <person name="Naqvi N.I."/>
        </authorList>
    </citation>
    <scope>NUCLEOTIDE SEQUENCE [LARGE SCALE GENOMIC DNA]</scope>
    <source>
        <strain evidence="1">GMP-LS</strain>
    </source>
</reference>
<dbReference type="EMBL" id="JAWHQM010000021">
    <property type="protein sequence ID" value="KAK5631714.1"/>
    <property type="molecule type" value="Genomic_DNA"/>
</dbReference>
<proteinExistence type="predicted"/>
<evidence type="ECO:0000313" key="1">
    <source>
        <dbReference type="EMBL" id="KAK5631714.1"/>
    </source>
</evidence>
<gene>
    <name evidence="1" type="ORF">RRF57_007428</name>
</gene>
<accession>A0AAN7V0M5</accession>
<dbReference type="Proteomes" id="UP001305414">
    <property type="component" value="Unassembled WGS sequence"/>
</dbReference>
<keyword evidence="2" id="KW-1185">Reference proteome</keyword>
<protein>
    <submittedName>
        <fullName evidence="1">Uncharacterized protein</fullName>
    </submittedName>
</protein>
<evidence type="ECO:0000313" key="2">
    <source>
        <dbReference type="Proteomes" id="UP001305414"/>
    </source>
</evidence>
<sequence length="247" mass="28031">MSTPLPLHRHQSSLECVIDFSAEAPLGINQRNDARRRFYRIVEYFGAGGAINTIPRQYEPPRLVRCTYEYALSDDARDNFLRAFFRAMALPLAVHDNDRDLDDLEDLCPLFFGFASYLFDSFFLLIGASTKKTPQPLPAYHLAVEQVQGGVQGFVGTPDRLSRLRGACLVRDRYCCVITRRFDYVEARNRMRQNGDDARDDDGALLQAPTDRPEVAHKLTAWVPGRTLTGHPATRFFATCCFLQCLT</sequence>
<dbReference type="AlphaFoldDB" id="A0AAN7V0M5"/>
<name>A0AAN7V0M5_9PEZI</name>
<comment type="caution">
    <text evidence="1">The sequence shown here is derived from an EMBL/GenBank/DDBJ whole genome shotgun (WGS) entry which is preliminary data.</text>
</comment>
<organism evidence="1 2">
    <name type="scientific">Xylaria bambusicola</name>
    <dbReference type="NCBI Taxonomy" id="326684"/>
    <lineage>
        <taxon>Eukaryota</taxon>
        <taxon>Fungi</taxon>
        <taxon>Dikarya</taxon>
        <taxon>Ascomycota</taxon>
        <taxon>Pezizomycotina</taxon>
        <taxon>Sordariomycetes</taxon>
        <taxon>Xylariomycetidae</taxon>
        <taxon>Xylariales</taxon>
        <taxon>Xylariaceae</taxon>
        <taxon>Xylaria</taxon>
    </lineage>
</organism>